<dbReference type="InterPro" id="IPR014729">
    <property type="entry name" value="Rossmann-like_a/b/a_fold"/>
</dbReference>
<protein>
    <submittedName>
        <fullName evidence="4">Universal stress protein</fullName>
    </submittedName>
</protein>
<dbReference type="Gene3D" id="3.40.50.620">
    <property type="entry name" value="HUPs"/>
    <property type="match status" value="2"/>
</dbReference>
<evidence type="ECO:0000313" key="4">
    <source>
        <dbReference type="EMBL" id="TRD11626.1"/>
    </source>
</evidence>
<dbReference type="Proteomes" id="UP000316343">
    <property type="component" value="Unassembled WGS sequence"/>
</dbReference>
<evidence type="ECO:0000313" key="5">
    <source>
        <dbReference type="Proteomes" id="UP000316343"/>
    </source>
</evidence>
<dbReference type="PRINTS" id="PR01438">
    <property type="entry name" value="UNVRSLSTRESS"/>
</dbReference>
<name>A0A547PBW5_9SPHN</name>
<comment type="similarity">
    <text evidence="1">Belongs to the universal stress protein A family.</text>
</comment>
<feature type="region of interest" description="Disordered" evidence="2">
    <location>
        <begin position="22"/>
        <end position="51"/>
    </location>
</feature>
<dbReference type="OrthoDB" id="5564966at2"/>
<reference evidence="4 5" key="1">
    <citation type="submission" date="2019-06" db="EMBL/GenBank/DDBJ databases">
        <title>Erythrobacter insulae sp. nov., isolated from a tidal flat.</title>
        <authorList>
            <person name="Yoon J.-H."/>
        </authorList>
    </citation>
    <scope>NUCLEOTIDE SEQUENCE [LARGE SCALE GENOMIC DNA]</scope>
    <source>
        <strain evidence="4 5">JBTF-M21</strain>
    </source>
</reference>
<gene>
    <name evidence="4" type="ORF">FGU71_06945</name>
</gene>
<evidence type="ECO:0000256" key="2">
    <source>
        <dbReference type="SAM" id="MobiDB-lite"/>
    </source>
</evidence>
<evidence type="ECO:0000256" key="1">
    <source>
        <dbReference type="ARBA" id="ARBA00008791"/>
    </source>
</evidence>
<dbReference type="InterPro" id="IPR006015">
    <property type="entry name" value="Universal_stress_UspA"/>
</dbReference>
<dbReference type="AlphaFoldDB" id="A0A547PBW5"/>
<dbReference type="PANTHER" id="PTHR46268:SF6">
    <property type="entry name" value="UNIVERSAL STRESS PROTEIN UP12"/>
    <property type="match status" value="1"/>
</dbReference>
<proteinExistence type="inferred from homology"/>
<dbReference type="InterPro" id="IPR006016">
    <property type="entry name" value="UspA"/>
</dbReference>
<sequence>MLSIVQRPPSLEIEMNISPQGLRAIDDGPPPVSRHTARSAIEHRPHTPNRRPHILACVDDSPRADAVAYHALTVASSLGLEVTFARVIEQSGQSAVPADPIEWQLRWETQRSQLHDLEHRFDNGVKTAGVVLVGDPCDELIDWSEVNGATLLALSTGTRSETNGMGPTTMRVLQSGTTSLLLVPPQAQSSAHRYRRIMVPIDGSSRAESVLPIARRIARSHGAELLLVHTVPKAGASQGFQGKNVGTLHAEIERQNKQNAKSQLEQLTARVEDDGITVQSVLLGPADPRHATCQLSKDREVDLVVMSSHGATALSDIPCGSVAEYLATHCSMPVLMVRPNLVTDFGAGRFDTNGQSVFRFG</sequence>
<feature type="domain" description="UspA" evidence="3">
    <location>
        <begin position="53"/>
        <end position="184"/>
    </location>
</feature>
<dbReference type="PANTHER" id="PTHR46268">
    <property type="entry name" value="STRESS RESPONSE PROTEIN NHAX"/>
    <property type="match status" value="1"/>
</dbReference>
<dbReference type="CDD" id="cd00293">
    <property type="entry name" value="USP-like"/>
    <property type="match status" value="2"/>
</dbReference>
<evidence type="ECO:0000259" key="3">
    <source>
        <dbReference type="Pfam" id="PF00582"/>
    </source>
</evidence>
<dbReference type="SUPFAM" id="SSF52402">
    <property type="entry name" value="Adenine nucleotide alpha hydrolases-like"/>
    <property type="match status" value="2"/>
</dbReference>
<dbReference type="Pfam" id="PF00582">
    <property type="entry name" value="Usp"/>
    <property type="match status" value="2"/>
</dbReference>
<keyword evidence="5" id="KW-1185">Reference proteome</keyword>
<comment type="caution">
    <text evidence="4">The sequence shown here is derived from an EMBL/GenBank/DDBJ whole genome shotgun (WGS) entry which is preliminary data.</text>
</comment>
<accession>A0A547PBW5</accession>
<feature type="domain" description="UspA" evidence="3">
    <location>
        <begin position="194"/>
        <end position="338"/>
    </location>
</feature>
<dbReference type="EMBL" id="VHJK01000001">
    <property type="protein sequence ID" value="TRD11626.1"/>
    <property type="molecule type" value="Genomic_DNA"/>
</dbReference>
<organism evidence="4 5">
    <name type="scientific">Erythrobacter insulae</name>
    <dbReference type="NCBI Taxonomy" id="2584124"/>
    <lineage>
        <taxon>Bacteria</taxon>
        <taxon>Pseudomonadati</taxon>
        <taxon>Pseudomonadota</taxon>
        <taxon>Alphaproteobacteria</taxon>
        <taxon>Sphingomonadales</taxon>
        <taxon>Erythrobacteraceae</taxon>
        <taxon>Erythrobacter/Porphyrobacter group</taxon>
        <taxon>Erythrobacter</taxon>
    </lineage>
</organism>